<reference evidence="1 2" key="2">
    <citation type="submission" date="2013-02" db="EMBL/GenBank/DDBJ databases">
        <title>The Genome Sequence of Plasmodium falciparum FCH/4.</title>
        <authorList>
            <consortium name="The Broad Institute Genome Sequencing Platform"/>
            <consortium name="The Broad Institute Genome Sequencing Center for Infectious Disease"/>
            <person name="Neafsey D."/>
            <person name="Cheeseman I."/>
            <person name="Volkman S."/>
            <person name="Adams J."/>
            <person name="Walker B."/>
            <person name="Young S.K."/>
            <person name="Zeng Q."/>
            <person name="Gargeya S."/>
            <person name="Fitzgerald M."/>
            <person name="Haas B."/>
            <person name="Abouelleil A."/>
            <person name="Alvarado L."/>
            <person name="Arachchi H.M."/>
            <person name="Berlin A.M."/>
            <person name="Chapman S.B."/>
            <person name="Dewar J."/>
            <person name="Goldberg J."/>
            <person name="Griggs A."/>
            <person name="Gujja S."/>
            <person name="Hansen M."/>
            <person name="Howarth C."/>
            <person name="Imamovic A."/>
            <person name="Larimer J."/>
            <person name="McCowan C."/>
            <person name="Murphy C."/>
            <person name="Neiman D."/>
            <person name="Pearson M."/>
            <person name="Priest M."/>
            <person name="Roberts A."/>
            <person name="Saif S."/>
            <person name="Shea T."/>
            <person name="Sisk P."/>
            <person name="Sykes S."/>
            <person name="Wortman J."/>
            <person name="Nusbaum C."/>
            <person name="Birren B."/>
        </authorList>
    </citation>
    <scope>NUCLEOTIDE SEQUENCE [LARGE SCALE GENOMIC DNA]</scope>
    <source>
        <strain evidence="1 2">FCH/4</strain>
    </source>
</reference>
<gene>
    <name evidence="1" type="ORF">PFFCH_01784</name>
</gene>
<feature type="non-terminal residue" evidence="1">
    <location>
        <position position="31"/>
    </location>
</feature>
<reference evidence="1 2" key="1">
    <citation type="submission" date="2013-02" db="EMBL/GenBank/DDBJ databases">
        <title>The Genome Annotation of Plasmodium falciparum FCH/4.</title>
        <authorList>
            <consortium name="The Broad Institute Genome Sequencing Platform"/>
            <consortium name="The Broad Institute Genome Sequencing Center for Infectious Disease"/>
            <person name="Neafsey D."/>
            <person name="Hoffman S."/>
            <person name="Volkman S."/>
            <person name="Rosenthal P."/>
            <person name="Walker B."/>
            <person name="Young S.K."/>
            <person name="Zeng Q."/>
            <person name="Gargeya S."/>
            <person name="Fitzgerald M."/>
            <person name="Haas B."/>
            <person name="Abouelleil A."/>
            <person name="Allen A.W."/>
            <person name="Alvarado L."/>
            <person name="Arachchi H.M."/>
            <person name="Berlin A.M."/>
            <person name="Chapman S.B."/>
            <person name="Gainer-Dewar J."/>
            <person name="Goldberg J."/>
            <person name="Griggs A."/>
            <person name="Gujja S."/>
            <person name="Hansen M."/>
            <person name="Howarth C."/>
            <person name="Imamovic A."/>
            <person name="Ireland A."/>
            <person name="Larimer J."/>
            <person name="McCowan C."/>
            <person name="Murphy C."/>
            <person name="Pearson M."/>
            <person name="Poon T.W."/>
            <person name="Priest M."/>
            <person name="Roberts A."/>
            <person name="Saif S."/>
            <person name="Shea T."/>
            <person name="Sisk P."/>
            <person name="Sykes S."/>
            <person name="Wortman J."/>
            <person name="Nusbaum C."/>
            <person name="Birren B."/>
        </authorList>
    </citation>
    <scope>NUCLEOTIDE SEQUENCE [LARGE SCALE GENOMIC DNA]</scope>
    <source>
        <strain evidence="1 2">FCH/4</strain>
    </source>
</reference>
<evidence type="ECO:0000313" key="2">
    <source>
        <dbReference type="Proteomes" id="UP000030656"/>
    </source>
</evidence>
<dbReference type="EMBL" id="KI927891">
    <property type="protein sequence ID" value="ETW30744.1"/>
    <property type="molecule type" value="Genomic_DNA"/>
</dbReference>
<organism evidence="1 2">
    <name type="scientific">Plasmodium falciparum FCH/4</name>
    <dbReference type="NCBI Taxonomy" id="1036724"/>
    <lineage>
        <taxon>Eukaryota</taxon>
        <taxon>Sar</taxon>
        <taxon>Alveolata</taxon>
        <taxon>Apicomplexa</taxon>
        <taxon>Aconoidasida</taxon>
        <taxon>Haemosporida</taxon>
        <taxon>Plasmodiidae</taxon>
        <taxon>Plasmodium</taxon>
        <taxon>Plasmodium (Laverania)</taxon>
    </lineage>
</organism>
<dbReference type="Proteomes" id="UP000030656">
    <property type="component" value="Unassembled WGS sequence"/>
</dbReference>
<name>A0A024VPS5_PLAFA</name>
<evidence type="ECO:0000313" key="1">
    <source>
        <dbReference type="EMBL" id="ETW30744.1"/>
    </source>
</evidence>
<proteinExistence type="predicted"/>
<protein>
    <submittedName>
        <fullName evidence="1">Uncharacterized protein</fullName>
    </submittedName>
</protein>
<sequence length="31" mass="3291">MAGSSSEISESLNGWMNNNSSIVSYVLINAD</sequence>
<accession>A0A024VPS5</accession>
<dbReference type="AlphaFoldDB" id="A0A024VPS5"/>